<keyword evidence="3" id="KW-1185">Reference proteome</keyword>
<sequence length="59" mass="7048">MWMQEARERVQKEAVPTVSLEDVLEYLAYSLYKQGNLKRALLLTDELYRMSKFLFIICC</sequence>
<name>A0A3P7P7Q1_9BILA</name>
<protein>
    <recommendedName>
        <fullName evidence="1">Prolyl 4-hydroxylase peptide-substrate-binding domain-containing protein</fullName>
    </recommendedName>
</protein>
<dbReference type="InterPro" id="IPR011990">
    <property type="entry name" value="TPR-like_helical_dom_sf"/>
</dbReference>
<dbReference type="Pfam" id="PF23558">
    <property type="entry name" value="TPR_P4H"/>
    <property type="match status" value="1"/>
</dbReference>
<reference evidence="2 3" key="1">
    <citation type="submission" date="2018-11" db="EMBL/GenBank/DDBJ databases">
        <authorList>
            <consortium name="Pathogen Informatics"/>
        </authorList>
    </citation>
    <scope>NUCLEOTIDE SEQUENCE [LARGE SCALE GENOMIC DNA]</scope>
</reference>
<accession>A0A3P7P7Q1</accession>
<proteinExistence type="predicted"/>
<dbReference type="OrthoDB" id="5850448at2759"/>
<evidence type="ECO:0000313" key="2">
    <source>
        <dbReference type="EMBL" id="VDN41297.1"/>
    </source>
</evidence>
<gene>
    <name evidence="2" type="ORF">GPUH_LOCUS23316</name>
</gene>
<dbReference type="AlphaFoldDB" id="A0A3P7P7Q1"/>
<dbReference type="EMBL" id="UYRT01097467">
    <property type="protein sequence ID" value="VDN41297.1"/>
    <property type="molecule type" value="Genomic_DNA"/>
</dbReference>
<dbReference type="Proteomes" id="UP000271098">
    <property type="component" value="Unassembled WGS sequence"/>
</dbReference>
<evidence type="ECO:0000313" key="3">
    <source>
        <dbReference type="Proteomes" id="UP000271098"/>
    </source>
</evidence>
<feature type="domain" description="Prolyl 4-hydroxylase peptide-substrate-binding" evidence="1">
    <location>
        <begin position="1"/>
        <end position="51"/>
    </location>
</feature>
<dbReference type="Gene3D" id="1.25.40.10">
    <property type="entry name" value="Tetratricopeptide repeat domain"/>
    <property type="match status" value="1"/>
</dbReference>
<evidence type="ECO:0000259" key="1">
    <source>
        <dbReference type="Pfam" id="PF23558"/>
    </source>
</evidence>
<dbReference type="InterPro" id="IPR059068">
    <property type="entry name" value="TPR_P4H"/>
</dbReference>
<organism evidence="2 3">
    <name type="scientific">Gongylonema pulchrum</name>
    <dbReference type="NCBI Taxonomy" id="637853"/>
    <lineage>
        <taxon>Eukaryota</taxon>
        <taxon>Metazoa</taxon>
        <taxon>Ecdysozoa</taxon>
        <taxon>Nematoda</taxon>
        <taxon>Chromadorea</taxon>
        <taxon>Rhabditida</taxon>
        <taxon>Spirurina</taxon>
        <taxon>Spiruromorpha</taxon>
        <taxon>Spiruroidea</taxon>
        <taxon>Gongylonematidae</taxon>
        <taxon>Gongylonema</taxon>
    </lineage>
</organism>